<evidence type="ECO:0000256" key="3">
    <source>
        <dbReference type="ARBA" id="ARBA00006263"/>
    </source>
</evidence>
<evidence type="ECO:0000256" key="1">
    <source>
        <dbReference type="ARBA" id="ARBA00004651"/>
    </source>
</evidence>
<organism evidence="10 11">
    <name type="scientific">Vibrio albus</name>
    <dbReference type="NCBI Taxonomy" id="2200953"/>
    <lineage>
        <taxon>Bacteria</taxon>
        <taxon>Pseudomonadati</taxon>
        <taxon>Pseudomonadota</taxon>
        <taxon>Gammaproteobacteria</taxon>
        <taxon>Vibrionales</taxon>
        <taxon>Vibrionaceae</taxon>
        <taxon>Vibrio</taxon>
    </lineage>
</organism>
<keyword evidence="8 9" id="KW-0472">Membrane</keyword>
<keyword evidence="5" id="KW-0169">Cobalamin biosynthesis</keyword>
<evidence type="ECO:0000256" key="6">
    <source>
        <dbReference type="ARBA" id="ARBA00022692"/>
    </source>
</evidence>
<accession>A0A2U3BF14</accession>
<dbReference type="OrthoDB" id="5586491at2"/>
<feature type="transmembrane region" description="Helical" evidence="9">
    <location>
        <begin position="305"/>
        <end position="322"/>
    </location>
</feature>
<dbReference type="RefSeq" id="WP_109318494.1">
    <property type="nucleotide sequence ID" value="NZ_QFWT01000001.1"/>
</dbReference>
<evidence type="ECO:0000256" key="4">
    <source>
        <dbReference type="ARBA" id="ARBA00022475"/>
    </source>
</evidence>
<dbReference type="UniPathway" id="UPA00148"/>
<dbReference type="InterPro" id="IPR004485">
    <property type="entry name" value="Cobalamin_biosynth_CobD/CbiB"/>
</dbReference>
<evidence type="ECO:0000313" key="10">
    <source>
        <dbReference type="EMBL" id="PWI35342.1"/>
    </source>
</evidence>
<evidence type="ECO:0000256" key="8">
    <source>
        <dbReference type="ARBA" id="ARBA00023136"/>
    </source>
</evidence>
<evidence type="ECO:0000256" key="9">
    <source>
        <dbReference type="SAM" id="Phobius"/>
    </source>
</evidence>
<proteinExistence type="inferred from homology"/>
<dbReference type="AlphaFoldDB" id="A0A2U3BF14"/>
<reference evidence="10 11" key="1">
    <citation type="submission" date="2018-05" db="EMBL/GenBank/DDBJ databases">
        <title>Vibrio limimaris sp. nov., isolated from marine sediment.</title>
        <authorList>
            <person name="Li C.-M."/>
        </authorList>
    </citation>
    <scope>NUCLEOTIDE SEQUENCE [LARGE SCALE GENOMIC DNA]</scope>
    <source>
        <strain evidence="10 11">E4404</strain>
    </source>
</reference>
<comment type="subcellular location">
    <subcellularLocation>
        <location evidence="1">Cell membrane</location>
        <topology evidence="1">Multi-pass membrane protein</topology>
    </subcellularLocation>
</comment>
<evidence type="ECO:0000256" key="5">
    <source>
        <dbReference type="ARBA" id="ARBA00022573"/>
    </source>
</evidence>
<dbReference type="GO" id="GO:0048472">
    <property type="term" value="F:threonine-phosphate decarboxylase activity"/>
    <property type="evidence" value="ECO:0007669"/>
    <property type="project" value="InterPro"/>
</dbReference>
<feature type="transmembrane region" description="Helical" evidence="9">
    <location>
        <begin position="201"/>
        <end position="222"/>
    </location>
</feature>
<dbReference type="Pfam" id="PF03186">
    <property type="entry name" value="CobD_Cbib"/>
    <property type="match status" value="1"/>
</dbReference>
<dbReference type="NCBIfam" id="NF006476">
    <property type="entry name" value="PRK08878.1"/>
    <property type="match status" value="1"/>
</dbReference>
<feature type="transmembrane region" description="Helical" evidence="9">
    <location>
        <begin position="160"/>
        <end position="181"/>
    </location>
</feature>
<dbReference type="Proteomes" id="UP000245362">
    <property type="component" value="Unassembled WGS sequence"/>
</dbReference>
<evidence type="ECO:0000313" key="11">
    <source>
        <dbReference type="Proteomes" id="UP000245362"/>
    </source>
</evidence>
<dbReference type="GO" id="GO:0009236">
    <property type="term" value="P:cobalamin biosynthetic process"/>
    <property type="evidence" value="ECO:0007669"/>
    <property type="project" value="UniProtKB-UniPathway"/>
</dbReference>
<gene>
    <name evidence="10" type="ORF">DI392_03515</name>
</gene>
<comment type="caution">
    <text evidence="10">The sequence shown here is derived from an EMBL/GenBank/DDBJ whole genome shotgun (WGS) entry which is preliminary data.</text>
</comment>
<dbReference type="GO" id="GO:0005886">
    <property type="term" value="C:plasma membrane"/>
    <property type="evidence" value="ECO:0007669"/>
    <property type="project" value="UniProtKB-SubCell"/>
</dbReference>
<keyword evidence="11" id="KW-1185">Reference proteome</keyword>
<evidence type="ECO:0000256" key="2">
    <source>
        <dbReference type="ARBA" id="ARBA00004953"/>
    </source>
</evidence>
<comment type="pathway">
    <text evidence="2">Cofactor biosynthesis; adenosylcobalamin biosynthesis.</text>
</comment>
<dbReference type="EMBL" id="QFWT01000001">
    <property type="protein sequence ID" value="PWI35342.1"/>
    <property type="molecule type" value="Genomic_DNA"/>
</dbReference>
<feature type="transmembrane region" description="Helical" evidence="9">
    <location>
        <begin position="59"/>
        <end position="81"/>
    </location>
</feature>
<keyword evidence="6 9" id="KW-0812">Transmembrane</keyword>
<dbReference type="PANTHER" id="PTHR34308">
    <property type="entry name" value="COBALAMIN BIOSYNTHESIS PROTEIN CBIB"/>
    <property type="match status" value="1"/>
</dbReference>
<comment type="similarity">
    <text evidence="3">Belongs to the CobD/CbiB family.</text>
</comment>
<keyword evidence="4" id="KW-1003">Cell membrane</keyword>
<sequence>MVSLFEQIYSNGALLILWGAMLFHFLLPIPATAHPARLWREFARILADKVNTNTSYSQSLLSGSLAWMLMILPALILIWALEPLVWQPELFELALLLLAIDWRGNEKLTSQLSHALAHNNKQQARELLAPVVNRQTSTLSVVGLGKAGAETIIMGYGRNVISVLFWYAIGGGAGAFIYRLAQELARAWSPSRHHFKPFGHFAVKALATLDIVPLCLFSLLVLPGRQMKAHFIQMYTQAKSWPLPGPAWLLTASAAKLELSIGGPAIYPDKQADTVHKSLRAKLGGRVVPSALHLSALQKLLENRILIWFALQNVIMLFAFQGI</sequence>
<evidence type="ECO:0000256" key="7">
    <source>
        <dbReference type="ARBA" id="ARBA00022989"/>
    </source>
</evidence>
<keyword evidence="7 9" id="KW-1133">Transmembrane helix</keyword>
<dbReference type="PANTHER" id="PTHR34308:SF1">
    <property type="entry name" value="COBALAMIN BIOSYNTHESIS PROTEIN CBIB"/>
    <property type="match status" value="1"/>
</dbReference>
<protein>
    <submittedName>
        <fullName evidence="10">Cobalamin biosynthesis family protein</fullName>
    </submittedName>
</protein>
<name>A0A2U3BF14_9VIBR</name>